<keyword evidence="3" id="KW-1185">Reference proteome</keyword>
<name>A0A1J4JPF6_9EUKA</name>
<dbReference type="Pfam" id="PF01167">
    <property type="entry name" value="Tub"/>
    <property type="match status" value="2"/>
</dbReference>
<comment type="caution">
    <text evidence="2">The sequence shown here is derived from an EMBL/GenBank/DDBJ whole genome shotgun (WGS) entry which is preliminary data.</text>
</comment>
<gene>
    <name evidence="2" type="ORF">TRFO_07685</name>
</gene>
<dbReference type="Gene3D" id="3.20.90.10">
    <property type="entry name" value="Tubby Protein, Chain A"/>
    <property type="match status" value="2"/>
</dbReference>
<protein>
    <recommendedName>
        <fullName evidence="1">Tubby C-terminal domain-containing protein</fullName>
    </recommendedName>
</protein>
<evidence type="ECO:0000313" key="2">
    <source>
        <dbReference type="EMBL" id="OHT01017.1"/>
    </source>
</evidence>
<dbReference type="AlphaFoldDB" id="A0A1J4JPF6"/>
<dbReference type="Proteomes" id="UP000179807">
    <property type="component" value="Unassembled WGS sequence"/>
</dbReference>
<evidence type="ECO:0000259" key="1">
    <source>
        <dbReference type="Pfam" id="PF01167"/>
    </source>
</evidence>
<feature type="domain" description="Tubby C-terminal" evidence="1">
    <location>
        <begin position="157"/>
        <end position="210"/>
    </location>
</feature>
<sequence>MTVLSQEEKEQKQFLTEPLRENHTYTSFLVRREKTKSGLPRYYIYNEDNKLLVAAECKVHNDTYYHISLESKEFDKTSPQIIGKILNRRYDSHYIGYRIEEGNNIPYLDIKYLRHYEKKTNERIMELKFPPGNDQLSNLIIVQSSDFMAEFKNKFPDYADKVSDSEKNFYLKAGDNHVFSFGKIYEDEYHFAVSHPLTILHGFYIALSTFIKLKDE</sequence>
<dbReference type="RefSeq" id="XP_068354153.1">
    <property type="nucleotide sequence ID" value="XM_068493829.1"/>
</dbReference>
<accession>A0A1J4JPF6</accession>
<dbReference type="SUPFAM" id="SSF54518">
    <property type="entry name" value="Tubby C-terminal domain-like"/>
    <property type="match status" value="1"/>
</dbReference>
<reference evidence="2" key="1">
    <citation type="submission" date="2016-10" db="EMBL/GenBank/DDBJ databases">
        <authorList>
            <person name="Benchimol M."/>
            <person name="Almeida L.G."/>
            <person name="Vasconcelos A.T."/>
            <person name="Perreira-Neves A."/>
            <person name="Rosa I.A."/>
            <person name="Tasca T."/>
            <person name="Bogo M.R."/>
            <person name="de Souza W."/>
        </authorList>
    </citation>
    <scope>NUCLEOTIDE SEQUENCE [LARGE SCALE GENOMIC DNA]</scope>
    <source>
        <strain evidence="2">K</strain>
    </source>
</reference>
<dbReference type="InterPro" id="IPR000007">
    <property type="entry name" value="Tubby_C"/>
</dbReference>
<feature type="domain" description="Tubby C-terminal" evidence="1">
    <location>
        <begin position="15"/>
        <end position="97"/>
    </location>
</feature>
<evidence type="ECO:0000313" key="3">
    <source>
        <dbReference type="Proteomes" id="UP000179807"/>
    </source>
</evidence>
<dbReference type="EMBL" id="MLAK01000927">
    <property type="protein sequence ID" value="OHT01017.1"/>
    <property type="molecule type" value="Genomic_DNA"/>
</dbReference>
<dbReference type="InterPro" id="IPR025659">
    <property type="entry name" value="Tubby-like_C"/>
</dbReference>
<proteinExistence type="predicted"/>
<dbReference type="GeneID" id="94828533"/>
<dbReference type="OrthoDB" id="10652034at2759"/>
<dbReference type="VEuPathDB" id="TrichDB:TRFO_07685"/>
<organism evidence="2 3">
    <name type="scientific">Tritrichomonas foetus</name>
    <dbReference type="NCBI Taxonomy" id="1144522"/>
    <lineage>
        <taxon>Eukaryota</taxon>
        <taxon>Metamonada</taxon>
        <taxon>Parabasalia</taxon>
        <taxon>Tritrichomonadida</taxon>
        <taxon>Tritrichomonadidae</taxon>
        <taxon>Tritrichomonas</taxon>
    </lineage>
</organism>